<evidence type="ECO:0000313" key="1">
    <source>
        <dbReference type="EMBL" id="KAJ6693415.1"/>
    </source>
</evidence>
<dbReference type="AlphaFoldDB" id="A0A9Q0PS44"/>
<name>A0A9Q0PS44_SALVM</name>
<protein>
    <submittedName>
        <fullName evidence="1">Uncharacterized protein</fullName>
    </submittedName>
</protein>
<keyword evidence="2" id="KW-1185">Reference proteome</keyword>
<comment type="caution">
    <text evidence="1">The sequence shown here is derived from an EMBL/GenBank/DDBJ whole genome shotgun (WGS) entry which is preliminary data.</text>
</comment>
<dbReference type="OrthoDB" id="191196at2759"/>
<dbReference type="Proteomes" id="UP001151529">
    <property type="component" value="Chromosome 13"/>
</dbReference>
<gene>
    <name evidence="1" type="ORF">OIU85_004207</name>
</gene>
<accession>A0A9Q0PS44</accession>
<dbReference type="Pfam" id="PF16940">
    <property type="entry name" value="Tic110"/>
    <property type="match status" value="1"/>
</dbReference>
<dbReference type="InterPro" id="IPR031610">
    <property type="entry name" value="TIC110"/>
</dbReference>
<dbReference type="GO" id="GO:0061927">
    <property type="term" value="C:TOC-TIC supercomplex I"/>
    <property type="evidence" value="ECO:0007669"/>
    <property type="project" value="TreeGrafter"/>
</dbReference>
<reference evidence="1" key="1">
    <citation type="submission" date="2022-11" db="EMBL/GenBank/DDBJ databases">
        <authorList>
            <person name="Hyden B.L."/>
            <person name="Feng K."/>
            <person name="Yates T."/>
            <person name="Jawdy S."/>
            <person name="Smart L.B."/>
            <person name="Muchero W."/>
        </authorList>
    </citation>
    <scope>NUCLEOTIDE SEQUENCE</scope>
    <source>
        <tissue evidence="1">Shoot tip</tissue>
    </source>
</reference>
<sequence>MGRRIFRQRLETGDPDGDVEQRRAFQKLIYVSTLVFGEASSFLLPWKRVFKVTDSQVEIAIRDNAQRLYTSKLKSVGKARLCSAHVNLTFIYNRGVPCSSTVISDILNQWLSVTTNLLDQGVCCGWGVEVLRHE</sequence>
<dbReference type="EMBL" id="JAPFFL010000011">
    <property type="protein sequence ID" value="KAJ6693415.1"/>
    <property type="molecule type" value="Genomic_DNA"/>
</dbReference>
<organism evidence="1 2">
    <name type="scientific">Salix viminalis</name>
    <name type="common">Common osier</name>
    <name type="synonym">Basket willow</name>
    <dbReference type="NCBI Taxonomy" id="40686"/>
    <lineage>
        <taxon>Eukaryota</taxon>
        <taxon>Viridiplantae</taxon>
        <taxon>Streptophyta</taxon>
        <taxon>Embryophyta</taxon>
        <taxon>Tracheophyta</taxon>
        <taxon>Spermatophyta</taxon>
        <taxon>Magnoliopsida</taxon>
        <taxon>eudicotyledons</taxon>
        <taxon>Gunneridae</taxon>
        <taxon>Pentapetalae</taxon>
        <taxon>rosids</taxon>
        <taxon>fabids</taxon>
        <taxon>Malpighiales</taxon>
        <taxon>Salicaceae</taxon>
        <taxon>Saliceae</taxon>
        <taxon>Salix</taxon>
    </lineage>
</organism>
<dbReference type="GO" id="GO:0045037">
    <property type="term" value="P:protein import into chloroplast stroma"/>
    <property type="evidence" value="ECO:0007669"/>
    <property type="project" value="TreeGrafter"/>
</dbReference>
<evidence type="ECO:0000313" key="2">
    <source>
        <dbReference type="Proteomes" id="UP001151529"/>
    </source>
</evidence>
<dbReference type="PANTHER" id="PTHR34935">
    <property type="entry name" value="PROTEIN TIC110, CHLOROPLASTIC"/>
    <property type="match status" value="1"/>
</dbReference>
<proteinExistence type="predicted"/>
<dbReference type="PANTHER" id="PTHR34935:SF3">
    <property type="entry name" value="PROTEIN TIC110, CHLOROPLASTIC"/>
    <property type="match status" value="1"/>
</dbReference>
<reference evidence="1" key="2">
    <citation type="journal article" date="2023" name="Int. J. Mol. Sci.">
        <title>De Novo Assembly and Annotation of 11 Diverse Shrub Willow (Salix) Genomes Reveals Novel Gene Organization in Sex-Linked Regions.</title>
        <authorList>
            <person name="Hyden B."/>
            <person name="Feng K."/>
            <person name="Yates T.B."/>
            <person name="Jawdy S."/>
            <person name="Cereghino C."/>
            <person name="Smart L.B."/>
            <person name="Muchero W."/>
        </authorList>
    </citation>
    <scope>NUCLEOTIDE SEQUENCE [LARGE SCALE GENOMIC DNA]</scope>
    <source>
        <tissue evidence="1">Shoot tip</tissue>
    </source>
</reference>